<dbReference type="Pfam" id="PF13466">
    <property type="entry name" value="STAS_2"/>
    <property type="match status" value="1"/>
</dbReference>
<dbReference type="RefSeq" id="WP_110018591.1">
    <property type="nucleotide sequence ID" value="NZ_QGTJ01000005.1"/>
</dbReference>
<dbReference type="CDD" id="cd07043">
    <property type="entry name" value="STAS_anti-anti-sigma_factors"/>
    <property type="match status" value="1"/>
</dbReference>
<comment type="caution">
    <text evidence="2">The sequence shown here is derived from an EMBL/GenBank/DDBJ whole genome shotgun (WGS) entry which is preliminary data.</text>
</comment>
<evidence type="ECO:0000313" key="2">
    <source>
        <dbReference type="EMBL" id="PWV61806.1"/>
    </source>
</evidence>
<proteinExistence type="predicted"/>
<evidence type="ECO:0000313" key="3">
    <source>
        <dbReference type="Proteomes" id="UP000246569"/>
    </source>
</evidence>
<dbReference type="InterPro" id="IPR002645">
    <property type="entry name" value="STAS_dom"/>
</dbReference>
<protein>
    <submittedName>
        <fullName evidence="2">Phospholipid transport system transporter-binding protein</fullName>
    </submittedName>
</protein>
<gene>
    <name evidence="2" type="ORF">C7443_105239</name>
</gene>
<dbReference type="AlphaFoldDB" id="A0A317MUW8"/>
<dbReference type="InterPro" id="IPR052746">
    <property type="entry name" value="MlaB_ABC_Transporter"/>
</dbReference>
<dbReference type="Gene3D" id="3.30.750.24">
    <property type="entry name" value="STAS domain"/>
    <property type="match status" value="1"/>
</dbReference>
<feature type="domain" description="STAS" evidence="1">
    <location>
        <begin position="12"/>
        <end position="98"/>
    </location>
</feature>
<dbReference type="PROSITE" id="PS50801">
    <property type="entry name" value="STAS"/>
    <property type="match status" value="1"/>
</dbReference>
<keyword evidence="3" id="KW-1185">Reference proteome</keyword>
<dbReference type="InterPro" id="IPR058548">
    <property type="entry name" value="MlaB-like_STAS"/>
</dbReference>
<dbReference type="InterPro" id="IPR036513">
    <property type="entry name" value="STAS_dom_sf"/>
</dbReference>
<dbReference type="EMBL" id="QGTJ01000005">
    <property type="protein sequence ID" value="PWV61806.1"/>
    <property type="molecule type" value="Genomic_DNA"/>
</dbReference>
<dbReference type="SUPFAM" id="SSF52091">
    <property type="entry name" value="SpoIIaa-like"/>
    <property type="match status" value="1"/>
</dbReference>
<dbReference type="OrthoDB" id="5297990at2"/>
<dbReference type="PANTHER" id="PTHR35849">
    <property type="entry name" value="BLR2341 PROTEIN"/>
    <property type="match status" value="1"/>
</dbReference>
<dbReference type="Proteomes" id="UP000246569">
    <property type="component" value="Unassembled WGS sequence"/>
</dbReference>
<name>A0A317MUW8_9GAMM</name>
<organism evidence="2 3">
    <name type="scientific">Plasticicumulans acidivorans</name>
    <dbReference type="NCBI Taxonomy" id="886464"/>
    <lineage>
        <taxon>Bacteria</taxon>
        <taxon>Pseudomonadati</taxon>
        <taxon>Pseudomonadota</taxon>
        <taxon>Gammaproteobacteria</taxon>
        <taxon>Candidatus Competibacteraceae</taxon>
        <taxon>Plasticicumulans</taxon>
    </lineage>
</organism>
<sequence>MAAGLLQRDGRLYASGELLLSTVAGLWPQARESWRSGSCVEVDLSGVTHADSAGVALLVEWLREARAAGCEVRFVAMPEQMRAIAVVSDLDELLHCGA</sequence>
<dbReference type="PANTHER" id="PTHR35849:SF1">
    <property type="entry name" value="INTERMEMBRANE PHOSPHOLIPID TRANSPORT SYSTEM BINDING PROTEIN MLAB"/>
    <property type="match status" value="1"/>
</dbReference>
<evidence type="ECO:0000259" key="1">
    <source>
        <dbReference type="PROSITE" id="PS50801"/>
    </source>
</evidence>
<accession>A0A317MUW8</accession>
<reference evidence="2 3" key="1">
    <citation type="submission" date="2018-05" db="EMBL/GenBank/DDBJ databases">
        <title>Genomic Encyclopedia of Type Strains, Phase IV (KMG-IV): sequencing the most valuable type-strain genomes for metagenomic binning, comparative biology and taxonomic classification.</title>
        <authorList>
            <person name="Goeker M."/>
        </authorList>
    </citation>
    <scope>NUCLEOTIDE SEQUENCE [LARGE SCALE GENOMIC DNA]</scope>
    <source>
        <strain evidence="2 3">DSM 23606</strain>
    </source>
</reference>